<dbReference type="AlphaFoldDB" id="A0A537L0K4"/>
<gene>
    <name evidence="1" type="ORF">E6H01_07865</name>
</gene>
<proteinExistence type="predicted"/>
<sequence>MATIKLKRVYERPSTRDGLRFLVERLWPRGMKKTSLKLDGWRRNVAPSSWLRRWFSHDPKRWVEFQRRYVRELAARPDAWKPLLEAARRHRVTLLYSSRDTKHNNAVALQRYLGTKLRASRPRRRARRG</sequence>
<accession>A0A537L0K4</accession>
<dbReference type="Pfam" id="PF22752">
    <property type="entry name" value="DUF488-N3i"/>
    <property type="match status" value="1"/>
</dbReference>
<dbReference type="EMBL" id="VBAL01000097">
    <property type="protein sequence ID" value="TMJ01515.1"/>
    <property type="molecule type" value="Genomic_DNA"/>
</dbReference>
<evidence type="ECO:0000313" key="1">
    <source>
        <dbReference type="EMBL" id="TMJ01515.1"/>
    </source>
</evidence>
<dbReference type="Proteomes" id="UP000319353">
    <property type="component" value="Unassembled WGS sequence"/>
</dbReference>
<protein>
    <submittedName>
        <fullName evidence="1">DUF488 family protein</fullName>
    </submittedName>
</protein>
<comment type="caution">
    <text evidence="1">The sequence shown here is derived from an EMBL/GenBank/DDBJ whole genome shotgun (WGS) entry which is preliminary data.</text>
</comment>
<dbReference type="InterPro" id="IPR052552">
    <property type="entry name" value="YeaO-like"/>
</dbReference>
<organism evidence="1 2">
    <name type="scientific">Candidatus Segetimicrobium genomatis</name>
    <dbReference type="NCBI Taxonomy" id="2569760"/>
    <lineage>
        <taxon>Bacteria</taxon>
        <taxon>Bacillati</taxon>
        <taxon>Candidatus Sysuimicrobiota</taxon>
        <taxon>Candidatus Sysuimicrobiia</taxon>
        <taxon>Candidatus Sysuimicrobiales</taxon>
        <taxon>Candidatus Segetimicrobiaceae</taxon>
        <taxon>Candidatus Segetimicrobium</taxon>
    </lineage>
</organism>
<evidence type="ECO:0000313" key="2">
    <source>
        <dbReference type="Proteomes" id="UP000319353"/>
    </source>
</evidence>
<dbReference type="PANTHER" id="PTHR36849">
    <property type="entry name" value="CYTOPLASMIC PROTEIN-RELATED"/>
    <property type="match status" value="1"/>
</dbReference>
<dbReference type="PANTHER" id="PTHR36849:SF1">
    <property type="entry name" value="CYTOPLASMIC PROTEIN"/>
    <property type="match status" value="1"/>
</dbReference>
<name>A0A537L0K4_9BACT</name>
<reference evidence="1 2" key="1">
    <citation type="journal article" date="2019" name="Nat. Microbiol.">
        <title>Mediterranean grassland soil C-N compound turnover is dependent on rainfall and depth, and is mediated by genomically divergent microorganisms.</title>
        <authorList>
            <person name="Diamond S."/>
            <person name="Andeer P.F."/>
            <person name="Li Z."/>
            <person name="Crits-Christoph A."/>
            <person name="Burstein D."/>
            <person name="Anantharaman K."/>
            <person name="Lane K.R."/>
            <person name="Thomas B.C."/>
            <person name="Pan C."/>
            <person name="Northen T.R."/>
            <person name="Banfield J.F."/>
        </authorList>
    </citation>
    <scope>NUCLEOTIDE SEQUENCE [LARGE SCALE GENOMIC DNA]</scope>
    <source>
        <strain evidence="1">NP_4</strain>
    </source>
</reference>